<dbReference type="GeneID" id="34606349"/>
<dbReference type="OrthoDB" id="45256at2759"/>
<dbReference type="PROSITE" id="PS00798">
    <property type="entry name" value="ALDOKETO_REDUCTASE_1"/>
    <property type="match status" value="1"/>
</dbReference>
<feature type="domain" description="Rit1 DUSP-like" evidence="8">
    <location>
        <begin position="354"/>
        <end position="432"/>
    </location>
</feature>
<dbReference type="PRINTS" id="PR00069">
    <property type="entry name" value="ALDKETRDTASE"/>
</dbReference>
<keyword evidence="3" id="KW-0560">Oxidoreductase</keyword>
<feature type="domain" description="Rit1 N-terminal" evidence="9">
    <location>
        <begin position="31"/>
        <end position="300"/>
    </location>
</feature>
<dbReference type="InterPro" id="IPR023210">
    <property type="entry name" value="NADP_OxRdtase_dom"/>
</dbReference>
<dbReference type="EC" id="1.1.1.307" evidence="2"/>
<evidence type="ECO:0000256" key="1">
    <source>
        <dbReference type="ARBA" id="ARBA00007905"/>
    </source>
</evidence>
<dbReference type="AlphaFoldDB" id="A0A177ESI5"/>
<comment type="function">
    <text evidence="4">Catalyzes the initial reaction in the xylose utilization pathway by reducing D-xylose into xylitol. Xylose is a major component of hemicelluloses such as xylan. Most fungi utilize D-xylose via three enzymatic reactions, xylose reductase (XR), xylitol dehydrogenase (XDH), and xylulokinase, to form xylulose 5-phosphate, which enters pentose phosphate pathway.</text>
</comment>
<evidence type="ECO:0000259" key="9">
    <source>
        <dbReference type="Pfam" id="PF17184"/>
    </source>
</evidence>
<protein>
    <recommendedName>
        <fullName evidence="2">D-xylose reductase [NAD(P)H]</fullName>
        <ecNumber evidence="2">1.1.1.307</ecNumber>
    </recommendedName>
</protein>
<dbReference type="PROSITE" id="PS00062">
    <property type="entry name" value="ALDOKETO_REDUCTASE_2"/>
    <property type="match status" value="1"/>
</dbReference>
<dbReference type="Pfam" id="PF00248">
    <property type="entry name" value="Aldo_ket_red"/>
    <property type="match status" value="1"/>
</dbReference>
<feature type="domain" description="NADP-dependent oxidoreductase" evidence="7">
    <location>
        <begin position="438"/>
        <end position="666"/>
    </location>
</feature>
<dbReference type="InterPro" id="IPR007306">
    <property type="entry name" value="Rit1"/>
</dbReference>
<dbReference type="GO" id="GO:0019988">
    <property type="term" value="P:charged-tRNA amino acid modification"/>
    <property type="evidence" value="ECO:0007669"/>
    <property type="project" value="InterPro"/>
</dbReference>
<evidence type="ECO:0000256" key="4">
    <source>
        <dbReference type="ARBA" id="ARBA00025065"/>
    </source>
</evidence>
<evidence type="ECO:0000256" key="3">
    <source>
        <dbReference type="ARBA" id="ARBA00023002"/>
    </source>
</evidence>
<keyword evidence="11" id="KW-1185">Reference proteome</keyword>
<evidence type="ECO:0000256" key="5">
    <source>
        <dbReference type="ARBA" id="ARBA00047534"/>
    </source>
</evidence>
<evidence type="ECO:0000259" key="7">
    <source>
        <dbReference type="Pfam" id="PF00248"/>
    </source>
</evidence>
<dbReference type="InterPro" id="IPR036812">
    <property type="entry name" value="NAD(P)_OxRdtase_dom_sf"/>
</dbReference>
<evidence type="ECO:0000256" key="6">
    <source>
        <dbReference type="ARBA" id="ARBA00049485"/>
    </source>
</evidence>
<dbReference type="FunFam" id="3.20.20.100:FF:000015">
    <property type="entry name" value="Oxidoreductase, aldo/keto reductase family"/>
    <property type="match status" value="1"/>
</dbReference>
<organism evidence="10 11">
    <name type="scientific">Fonsecaea monophora</name>
    <dbReference type="NCBI Taxonomy" id="254056"/>
    <lineage>
        <taxon>Eukaryota</taxon>
        <taxon>Fungi</taxon>
        <taxon>Dikarya</taxon>
        <taxon>Ascomycota</taxon>
        <taxon>Pezizomycotina</taxon>
        <taxon>Eurotiomycetes</taxon>
        <taxon>Chaetothyriomycetidae</taxon>
        <taxon>Chaetothyriales</taxon>
        <taxon>Herpotrichiellaceae</taxon>
        <taxon>Fonsecaea</taxon>
    </lineage>
</organism>
<dbReference type="Proteomes" id="UP000077002">
    <property type="component" value="Unassembled WGS sequence"/>
</dbReference>
<comment type="caution">
    <text evidence="10">The sequence shown here is derived from an EMBL/GenBank/DDBJ whole genome shotgun (WGS) entry which is preliminary data.</text>
</comment>
<dbReference type="EMBL" id="LVKK01000150">
    <property type="protein sequence ID" value="OAG34606.1"/>
    <property type="molecule type" value="Genomic_DNA"/>
</dbReference>
<dbReference type="CDD" id="cd19071">
    <property type="entry name" value="AKR_AKR1-5-like"/>
    <property type="match status" value="1"/>
</dbReference>
<dbReference type="PANTHER" id="PTHR31811">
    <property type="entry name" value="TRNA A64-2'-O-RIBOSYLPHOSPHATE TRANSFERASE"/>
    <property type="match status" value="1"/>
</dbReference>
<dbReference type="InterPro" id="IPR020471">
    <property type="entry name" value="AKR"/>
</dbReference>
<sequence>MSHPDFPSKLADLTLTDSTHHPSLYATLKSIRKSALSIPNRLTSVLSDATFVKEVSHRYNLPLVANERCGSWYIDPADKTGSTYFKSTDGHHGQWDFSPRRLNLQLLPILSAYGGAIVVDSTRRGKNLPDAFSKTVPIWTAVVNKALFPEIPSAHRLQTPPPPDDLGHSEVSQIEARLEHFTSTFAGLGLNLESLRKELGRPVRLTWEINGYSSVQSANEADVRPSGSGSKAGHSYHNLVLCSASRRVRGAESSEGGYIQGAGDDSEGWSHGLTAELFWRYRMLLIQTPEDELPALIEDLLGKQREAHGASVSVTRITPTSNLYLAVGPVESLDGFDVIVNCQGDAKGPTSKAVWLNCRDGKLGSKELRDKLPGVVSVISKQLHTQPQSKILITCTTSKDLSVGVAIAILCLCYEDEGHLREITDQPTVEKQLSCLCALQAGYRHIDTAQFYHNEAQVGEALRKSGIPRSEVFVTTKILSAAGSVEKSYKKCLESVEKIDPGRDGYVDLFLIHSPNAGSSKRKEMWQALEKLYEKGRAKSIGVSNFGVGHIEEMKEYAKIWPPHVNQIELHPWCQQRTITDYCQKKGIIIEAYSPLVRNYKANDATLVSLAQKYNKTTPQILIRYCLQKNWVPLPKSDTPDRIKQNADVYDFELSPDDMEALDALDQGDAGAIVQAVRND</sequence>
<comment type="catalytic activity">
    <reaction evidence="5">
        <text>xylitol + NADP(+) = D-xylose + NADPH + H(+)</text>
        <dbReference type="Rhea" id="RHEA:27445"/>
        <dbReference type="ChEBI" id="CHEBI:15378"/>
        <dbReference type="ChEBI" id="CHEBI:17151"/>
        <dbReference type="ChEBI" id="CHEBI:53455"/>
        <dbReference type="ChEBI" id="CHEBI:57783"/>
        <dbReference type="ChEBI" id="CHEBI:58349"/>
        <dbReference type="EC" id="1.1.1.307"/>
    </reaction>
</comment>
<gene>
    <name evidence="10" type="ORF">AYO21_11251</name>
</gene>
<dbReference type="Pfam" id="PF17184">
    <property type="entry name" value="Rit1_C"/>
    <property type="match status" value="1"/>
</dbReference>
<dbReference type="RefSeq" id="XP_022506558.1">
    <property type="nucleotide sequence ID" value="XM_022661147.1"/>
</dbReference>
<reference evidence="10 11" key="1">
    <citation type="submission" date="2016-03" db="EMBL/GenBank/DDBJ databases">
        <title>Draft genome sequence of the Fonsecaea monophora CBS 269.37.</title>
        <authorList>
            <person name="Bombassaro A."/>
            <person name="Vinicius W.A."/>
            <person name="De Hoog S."/>
            <person name="Sun J."/>
            <person name="Souza E.M."/>
            <person name="Raittz R.T."/>
            <person name="Costa F."/>
            <person name="Leao A.C."/>
            <person name="Tadra-Sfeir M.Z."/>
            <person name="Baura V."/>
            <person name="Balsanelli E."/>
            <person name="Pedrosa F.O."/>
            <person name="Moreno L.F."/>
            <person name="Steffens M.B."/>
            <person name="Xi L."/>
            <person name="Bocca A.L."/>
            <person name="Felipe M.S."/>
            <person name="Teixeira M."/>
            <person name="Telles Filho F.Q."/>
            <person name="Azevedo C.M."/>
            <person name="Gomes R."/>
            <person name="Vicente V.A."/>
        </authorList>
    </citation>
    <scope>NUCLEOTIDE SEQUENCE [LARGE SCALE GENOMIC DNA]</scope>
    <source>
        <strain evidence="10 11">CBS 269.37</strain>
    </source>
</reference>
<dbReference type="SUPFAM" id="SSF51430">
    <property type="entry name" value="NAD(P)-linked oxidoreductase"/>
    <property type="match status" value="1"/>
</dbReference>
<evidence type="ECO:0000259" key="8">
    <source>
        <dbReference type="Pfam" id="PF04179"/>
    </source>
</evidence>
<dbReference type="Pfam" id="PF04179">
    <property type="entry name" value="Init_tRNA_PT"/>
    <property type="match status" value="1"/>
</dbReference>
<name>A0A177ESI5_9EURO</name>
<dbReference type="GO" id="GO:0043399">
    <property type="term" value="F:tRNA adenosine(64)-2'-O-ribosylphosphate transferase activity"/>
    <property type="evidence" value="ECO:0007669"/>
    <property type="project" value="InterPro"/>
</dbReference>
<evidence type="ECO:0000313" key="11">
    <source>
        <dbReference type="Proteomes" id="UP000077002"/>
    </source>
</evidence>
<dbReference type="GO" id="GO:0016491">
    <property type="term" value="F:oxidoreductase activity"/>
    <property type="evidence" value="ECO:0007669"/>
    <property type="project" value="UniProtKB-KW"/>
</dbReference>
<dbReference type="PANTHER" id="PTHR31811:SF0">
    <property type="entry name" value="TRNA A64-2'-O-RIBOSYLPHOSPHATE TRANSFERASE"/>
    <property type="match status" value="1"/>
</dbReference>
<comment type="similarity">
    <text evidence="1">Belongs to the aldo/keto reductase family.</text>
</comment>
<dbReference type="Gene3D" id="3.20.20.100">
    <property type="entry name" value="NADP-dependent oxidoreductase domain"/>
    <property type="match status" value="1"/>
</dbReference>
<evidence type="ECO:0000313" key="10">
    <source>
        <dbReference type="EMBL" id="OAG34606.1"/>
    </source>
</evidence>
<comment type="catalytic activity">
    <reaction evidence="6">
        <text>xylitol + NAD(+) = D-xylose + NADH + H(+)</text>
        <dbReference type="Rhea" id="RHEA:27441"/>
        <dbReference type="ChEBI" id="CHEBI:15378"/>
        <dbReference type="ChEBI" id="CHEBI:17151"/>
        <dbReference type="ChEBI" id="CHEBI:53455"/>
        <dbReference type="ChEBI" id="CHEBI:57540"/>
        <dbReference type="ChEBI" id="CHEBI:57945"/>
        <dbReference type="EC" id="1.1.1.307"/>
    </reaction>
</comment>
<evidence type="ECO:0000256" key="2">
    <source>
        <dbReference type="ARBA" id="ARBA00012845"/>
    </source>
</evidence>
<dbReference type="PROSITE" id="PS00063">
    <property type="entry name" value="ALDOKETO_REDUCTASE_3"/>
    <property type="match status" value="1"/>
</dbReference>
<accession>A0A177ESI5</accession>
<dbReference type="InterPro" id="IPR033449">
    <property type="entry name" value="Rit1_N"/>
</dbReference>
<dbReference type="InterPro" id="IPR033421">
    <property type="entry name" value="Rit1_DUSP-like"/>
</dbReference>
<dbReference type="InterPro" id="IPR018170">
    <property type="entry name" value="Aldo/ket_reductase_CS"/>
</dbReference>
<proteinExistence type="inferred from homology"/>
<dbReference type="GO" id="GO:0005737">
    <property type="term" value="C:cytoplasm"/>
    <property type="evidence" value="ECO:0007669"/>
    <property type="project" value="TreeGrafter"/>
</dbReference>